<reference evidence="2" key="1">
    <citation type="submission" date="2022-07" db="EMBL/GenBank/DDBJ databases">
        <title>Draft genome sequence of Zalerion maritima ATCC 34329, a (micro)plastics degrading marine fungus.</title>
        <authorList>
            <person name="Paco A."/>
            <person name="Goncalves M.F.M."/>
            <person name="Rocha-Santos T.A.P."/>
            <person name="Alves A."/>
        </authorList>
    </citation>
    <scope>NUCLEOTIDE SEQUENCE</scope>
    <source>
        <strain evidence="2">ATCC 34329</strain>
    </source>
</reference>
<evidence type="ECO:0000313" key="2">
    <source>
        <dbReference type="EMBL" id="KAJ2899257.1"/>
    </source>
</evidence>
<gene>
    <name evidence="2" type="ORF">MKZ38_003307</name>
</gene>
<feature type="compositionally biased region" description="Polar residues" evidence="1">
    <location>
        <begin position="51"/>
        <end position="62"/>
    </location>
</feature>
<protein>
    <recommendedName>
        <fullName evidence="4">BTB domain-containing protein</fullName>
    </recommendedName>
</protein>
<keyword evidence="3" id="KW-1185">Reference proteome</keyword>
<organism evidence="2 3">
    <name type="scientific">Zalerion maritima</name>
    <dbReference type="NCBI Taxonomy" id="339359"/>
    <lineage>
        <taxon>Eukaryota</taxon>
        <taxon>Fungi</taxon>
        <taxon>Dikarya</taxon>
        <taxon>Ascomycota</taxon>
        <taxon>Pezizomycotina</taxon>
        <taxon>Sordariomycetes</taxon>
        <taxon>Lulworthiomycetidae</taxon>
        <taxon>Lulworthiales</taxon>
        <taxon>Lulworthiaceae</taxon>
        <taxon>Zalerion</taxon>
    </lineage>
</organism>
<dbReference type="EMBL" id="JAKWBI020000202">
    <property type="protein sequence ID" value="KAJ2899257.1"/>
    <property type="molecule type" value="Genomic_DNA"/>
</dbReference>
<feature type="compositionally biased region" description="Low complexity" evidence="1">
    <location>
        <begin position="92"/>
        <end position="103"/>
    </location>
</feature>
<comment type="caution">
    <text evidence="2">The sequence shown here is derived from an EMBL/GenBank/DDBJ whole genome shotgun (WGS) entry which is preliminary data.</text>
</comment>
<dbReference type="AlphaFoldDB" id="A0AAD5RMY4"/>
<feature type="region of interest" description="Disordered" evidence="1">
    <location>
        <begin position="1"/>
        <end position="128"/>
    </location>
</feature>
<dbReference type="Proteomes" id="UP001201980">
    <property type="component" value="Unassembled WGS sequence"/>
</dbReference>
<evidence type="ECO:0000313" key="3">
    <source>
        <dbReference type="Proteomes" id="UP001201980"/>
    </source>
</evidence>
<name>A0AAD5RMY4_9PEZI</name>
<evidence type="ECO:0008006" key="4">
    <source>
        <dbReference type="Google" id="ProtNLM"/>
    </source>
</evidence>
<proteinExistence type="predicted"/>
<feature type="compositionally biased region" description="Basic and acidic residues" evidence="1">
    <location>
        <begin position="14"/>
        <end position="29"/>
    </location>
</feature>
<accession>A0AAD5RMY4</accession>
<feature type="region of interest" description="Disordered" evidence="1">
    <location>
        <begin position="146"/>
        <end position="166"/>
    </location>
</feature>
<sequence length="517" mass="55677">MAETMRVNRPLTPPDHEHDVPAATDEERAPAPLSKKAKKKQKKKQAEKMARTTSISSHTTVEPNGAVDVSHYHLDKQHPSSVLSNMPPSPVEPVVEEPAAAVYEQEEEEEEEEEEEQGVIVDKTTAMDPDGDVTLVLTVNTSTSTGSVVADDHHHKDQPQPPTAPKHVHRIQVSSSHLCLASPVFKARLRTGKTSESRTLAAQGGVAINLPGDSEPGMVLLQNILHNRSLHIPRSVALRDMAELSVLVDRYDAAPSTNFVARTWAANLFSSADAATKPLPAGYTSHDIIRWLFVSWVFCLPEYFRAASKAAAREIPGRIDKNGGDALGLPFPEAIVDAVDKIRQSLIQGFIDIYSNMINRYCDENKASPLCSNGDEDCDKGVLGSLVMSGRRAHVFSIPPATTTFSSSAKSLRDQLSSVTFPPCPEGVPASVGRRRLGSSRCLCRPGSDYSAAMGLAGDAVDNPVGLEVYDFLPESRAQQLRDMPGNPPVPPAAAGVVVVDYPASPPPPSPGSESDF</sequence>
<evidence type="ECO:0000256" key="1">
    <source>
        <dbReference type="SAM" id="MobiDB-lite"/>
    </source>
</evidence>
<feature type="compositionally biased region" description="Acidic residues" evidence="1">
    <location>
        <begin position="104"/>
        <end position="117"/>
    </location>
</feature>